<comment type="caution">
    <text evidence="2">The sequence shown here is derived from an EMBL/GenBank/DDBJ whole genome shotgun (WGS) entry which is preliminary data.</text>
</comment>
<reference evidence="2 3" key="1">
    <citation type="journal article" date="2018" name="Front. Plant Sci.">
        <title>Red Clover (Trifolium pratense) and Zigzag Clover (T. medium) - A Picture of Genomic Similarities and Differences.</title>
        <authorList>
            <person name="Dluhosova J."/>
            <person name="Istvanek J."/>
            <person name="Nedelnik J."/>
            <person name="Repkova J."/>
        </authorList>
    </citation>
    <scope>NUCLEOTIDE SEQUENCE [LARGE SCALE GENOMIC DNA]</scope>
    <source>
        <strain evidence="3">cv. 10/8</strain>
        <tissue evidence="2">Leaf</tissue>
    </source>
</reference>
<sequence length="25" mass="2843">MMSDAIDDVLDNDEAEEETEDLTNQ</sequence>
<dbReference type="Proteomes" id="UP000265520">
    <property type="component" value="Unassembled WGS sequence"/>
</dbReference>
<name>A0A392RE07_9FABA</name>
<evidence type="ECO:0000256" key="1">
    <source>
        <dbReference type="SAM" id="MobiDB-lite"/>
    </source>
</evidence>
<evidence type="ECO:0000313" key="2">
    <source>
        <dbReference type="EMBL" id="MCI34863.1"/>
    </source>
</evidence>
<organism evidence="2 3">
    <name type="scientific">Trifolium medium</name>
    <dbReference type="NCBI Taxonomy" id="97028"/>
    <lineage>
        <taxon>Eukaryota</taxon>
        <taxon>Viridiplantae</taxon>
        <taxon>Streptophyta</taxon>
        <taxon>Embryophyta</taxon>
        <taxon>Tracheophyta</taxon>
        <taxon>Spermatophyta</taxon>
        <taxon>Magnoliopsida</taxon>
        <taxon>eudicotyledons</taxon>
        <taxon>Gunneridae</taxon>
        <taxon>Pentapetalae</taxon>
        <taxon>rosids</taxon>
        <taxon>fabids</taxon>
        <taxon>Fabales</taxon>
        <taxon>Fabaceae</taxon>
        <taxon>Papilionoideae</taxon>
        <taxon>50 kb inversion clade</taxon>
        <taxon>NPAAA clade</taxon>
        <taxon>Hologalegina</taxon>
        <taxon>IRL clade</taxon>
        <taxon>Trifolieae</taxon>
        <taxon>Trifolium</taxon>
    </lineage>
</organism>
<proteinExistence type="predicted"/>
<dbReference type="AlphaFoldDB" id="A0A392RE07"/>
<feature type="region of interest" description="Disordered" evidence="1">
    <location>
        <begin position="1"/>
        <end position="25"/>
    </location>
</feature>
<keyword evidence="3" id="KW-1185">Reference proteome</keyword>
<feature type="non-terminal residue" evidence="2">
    <location>
        <position position="25"/>
    </location>
</feature>
<evidence type="ECO:0000313" key="3">
    <source>
        <dbReference type="Proteomes" id="UP000265520"/>
    </source>
</evidence>
<protein>
    <submittedName>
        <fullName evidence="2">Vacuolar protein sorting-associated protein 2-like</fullName>
    </submittedName>
</protein>
<dbReference type="EMBL" id="LXQA010217823">
    <property type="protein sequence ID" value="MCI34863.1"/>
    <property type="molecule type" value="Genomic_DNA"/>
</dbReference>
<accession>A0A392RE07</accession>